<evidence type="ECO:0000256" key="7">
    <source>
        <dbReference type="ARBA" id="ARBA00023136"/>
    </source>
</evidence>
<sequence length="526" mass="54829">MRIPFLPFAYMVPEWLWSIHVRRTRIGGRMDRSLRVGVIGVMLGMITAPLDGMMLGPALPVIVKDLGGLEYFSWVATGYLICMAATTPIWGKLGDLYGRKVVYMAAIAIFLLGSGLSGAAQDMIQLVGFRMVQGLGAGGLMTGALALIGELVPPRHSGRLMGLFGVMMPIAFIAGPLLGGLFADVGWRWAFFVNLPVGAAALLLIGAAVRLEPRRIRARIDYPGALLLTVVLVALSLVASWGGTQYAWGSAPILALILVGLVALAVLLLVERRAAEPIVPLRLFADRNFTLAQGIRFLGGVGMVVAATFLPQYMQLVHGASPIASGLLILPAMLGMVAVLIGTGRLISRTGRYRIYPIVGGATVTAGMLALILLRPGVNLALASALTLIGGLGVGLLMQSTTIITINSAEPRDMGAASGSVTLWHTMGASLGVAALGALYTARLQDTLVDRLGTEAATAIALTPEALVRLAPAAREAVRLAVSDGVHAMALGAAALGAVAFALAWFIREVPLRDGAPSAEPATAAA</sequence>
<dbReference type="Pfam" id="PF07690">
    <property type="entry name" value="MFS_1"/>
    <property type="match status" value="1"/>
</dbReference>
<comment type="similarity">
    <text evidence="2">Belongs to the major facilitator superfamily. TCR/Tet family.</text>
</comment>
<organism evidence="10 11">
    <name type="scientific">Nonomuraea terrae</name>
    <dbReference type="NCBI Taxonomy" id="2530383"/>
    <lineage>
        <taxon>Bacteria</taxon>
        <taxon>Bacillati</taxon>
        <taxon>Actinomycetota</taxon>
        <taxon>Actinomycetes</taxon>
        <taxon>Streptosporangiales</taxon>
        <taxon>Streptosporangiaceae</taxon>
        <taxon>Nonomuraea</taxon>
    </lineage>
</organism>
<dbReference type="FunFam" id="1.20.1720.10:FF:000004">
    <property type="entry name" value="EmrB/QacA family drug resistance transporter"/>
    <property type="match status" value="1"/>
</dbReference>
<gene>
    <name evidence="10" type="ORF">E1286_07695</name>
</gene>
<feature type="transmembrane region" description="Helical" evidence="8">
    <location>
        <begin position="71"/>
        <end position="90"/>
    </location>
</feature>
<dbReference type="PRINTS" id="PR01035">
    <property type="entry name" value="TCRTETA"/>
</dbReference>
<proteinExistence type="inferred from homology"/>
<comment type="subcellular location">
    <subcellularLocation>
        <location evidence="1">Cell membrane</location>
        <topology evidence="1">Multi-pass membrane protein</topology>
    </subcellularLocation>
</comment>
<name>A0A4R4Z751_9ACTN</name>
<feature type="transmembrane region" description="Helical" evidence="8">
    <location>
        <begin position="33"/>
        <end position="51"/>
    </location>
</feature>
<dbReference type="SUPFAM" id="SSF103473">
    <property type="entry name" value="MFS general substrate transporter"/>
    <property type="match status" value="1"/>
</dbReference>
<feature type="transmembrane region" description="Helical" evidence="8">
    <location>
        <begin position="160"/>
        <end position="183"/>
    </location>
</feature>
<keyword evidence="5 8" id="KW-0812">Transmembrane</keyword>
<feature type="transmembrane region" description="Helical" evidence="8">
    <location>
        <begin position="323"/>
        <end position="343"/>
    </location>
</feature>
<dbReference type="GO" id="GO:0022857">
    <property type="term" value="F:transmembrane transporter activity"/>
    <property type="evidence" value="ECO:0007669"/>
    <property type="project" value="InterPro"/>
</dbReference>
<dbReference type="Proteomes" id="UP000295302">
    <property type="component" value="Unassembled WGS sequence"/>
</dbReference>
<dbReference type="GO" id="GO:0005886">
    <property type="term" value="C:plasma membrane"/>
    <property type="evidence" value="ECO:0007669"/>
    <property type="project" value="UniProtKB-SubCell"/>
</dbReference>
<feature type="transmembrane region" description="Helical" evidence="8">
    <location>
        <begin position="221"/>
        <end position="241"/>
    </location>
</feature>
<evidence type="ECO:0000256" key="6">
    <source>
        <dbReference type="ARBA" id="ARBA00022989"/>
    </source>
</evidence>
<dbReference type="PROSITE" id="PS50850">
    <property type="entry name" value="MFS"/>
    <property type="match status" value="1"/>
</dbReference>
<evidence type="ECO:0000256" key="3">
    <source>
        <dbReference type="ARBA" id="ARBA00022448"/>
    </source>
</evidence>
<evidence type="ECO:0000256" key="4">
    <source>
        <dbReference type="ARBA" id="ARBA00022475"/>
    </source>
</evidence>
<keyword evidence="7 8" id="KW-0472">Membrane</keyword>
<dbReference type="InterPro" id="IPR011701">
    <property type="entry name" value="MFS"/>
</dbReference>
<feature type="transmembrane region" description="Helical" evidence="8">
    <location>
        <begin position="380"/>
        <end position="400"/>
    </location>
</feature>
<evidence type="ECO:0000256" key="2">
    <source>
        <dbReference type="ARBA" id="ARBA00007520"/>
    </source>
</evidence>
<feature type="transmembrane region" description="Helical" evidence="8">
    <location>
        <begin position="189"/>
        <end position="209"/>
    </location>
</feature>
<evidence type="ECO:0000256" key="8">
    <source>
        <dbReference type="SAM" id="Phobius"/>
    </source>
</evidence>
<dbReference type="PANTHER" id="PTHR23501">
    <property type="entry name" value="MAJOR FACILITATOR SUPERFAMILY"/>
    <property type="match status" value="1"/>
</dbReference>
<feature type="transmembrane region" description="Helical" evidence="8">
    <location>
        <begin position="291"/>
        <end position="311"/>
    </location>
</feature>
<reference evidence="10 11" key="1">
    <citation type="submission" date="2019-03" db="EMBL/GenBank/DDBJ databases">
        <title>Draft genome sequences of novel Actinobacteria.</title>
        <authorList>
            <person name="Sahin N."/>
            <person name="Ay H."/>
            <person name="Saygin H."/>
        </authorList>
    </citation>
    <scope>NUCLEOTIDE SEQUENCE [LARGE SCALE GENOMIC DNA]</scope>
    <source>
        <strain evidence="10 11">CH32</strain>
    </source>
</reference>
<dbReference type="EMBL" id="SMKQ01000014">
    <property type="protein sequence ID" value="TDD52944.1"/>
    <property type="molecule type" value="Genomic_DNA"/>
</dbReference>
<keyword evidence="3" id="KW-0813">Transport</keyword>
<feature type="domain" description="Major facilitator superfamily (MFS) profile" evidence="9">
    <location>
        <begin position="37"/>
        <end position="475"/>
    </location>
</feature>
<evidence type="ECO:0000259" key="9">
    <source>
        <dbReference type="PROSITE" id="PS50850"/>
    </source>
</evidence>
<keyword evidence="6 8" id="KW-1133">Transmembrane helix</keyword>
<dbReference type="Gene3D" id="1.20.1720.10">
    <property type="entry name" value="Multidrug resistance protein D"/>
    <property type="match status" value="1"/>
</dbReference>
<keyword evidence="11" id="KW-1185">Reference proteome</keyword>
<evidence type="ECO:0000256" key="5">
    <source>
        <dbReference type="ARBA" id="ARBA00022692"/>
    </source>
</evidence>
<dbReference type="Gene3D" id="1.20.1250.20">
    <property type="entry name" value="MFS general substrate transporter like domains"/>
    <property type="match status" value="1"/>
</dbReference>
<comment type="caution">
    <text evidence="10">The sequence shown here is derived from an EMBL/GenBank/DDBJ whole genome shotgun (WGS) entry which is preliminary data.</text>
</comment>
<dbReference type="OrthoDB" id="4082704at2"/>
<dbReference type="InterPro" id="IPR020846">
    <property type="entry name" value="MFS_dom"/>
</dbReference>
<dbReference type="InterPro" id="IPR001958">
    <property type="entry name" value="Tet-R_TetA/multi-R_MdtG-like"/>
</dbReference>
<evidence type="ECO:0000313" key="10">
    <source>
        <dbReference type="EMBL" id="TDD52944.1"/>
    </source>
</evidence>
<dbReference type="PANTHER" id="PTHR23501:SF197">
    <property type="entry name" value="COMD"/>
    <property type="match status" value="1"/>
</dbReference>
<dbReference type="CDD" id="cd17502">
    <property type="entry name" value="MFS_Azr1_MDR_like"/>
    <property type="match status" value="1"/>
</dbReference>
<feature type="transmembrane region" description="Helical" evidence="8">
    <location>
        <begin position="355"/>
        <end position="374"/>
    </location>
</feature>
<evidence type="ECO:0000256" key="1">
    <source>
        <dbReference type="ARBA" id="ARBA00004651"/>
    </source>
</evidence>
<feature type="transmembrane region" description="Helical" evidence="8">
    <location>
        <begin position="421"/>
        <end position="442"/>
    </location>
</feature>
<feature type="transmembrane region" description="Helical" evidence="8">
    <location>
        <begin position="486"/>
        <end position="507"/>
    </location>
</feature>
<feature type="transmembrane region" description="Helical" evidence="8">
    <location>
        <begin position="127"/>
        <end position="148"/>
    </location>
</feature>
<accession>A0A4R4Z751</accession>
<evidence type="ECO:0000313" key="11">
    <source>
        <dbReference type="Proteomes" id="UP000295302"/>
    </source>
</evidence>
<dbReference type="AlphaFoldDB" id="A0A4R4Z751"/>
<feature type="transmembrane region" description="Helical" evidence="8">
    <location>
        <begin position="102"/>
        <end position="121"/>
    </location>
</feature>
<keyword evidence="4" id="KW-1003">Cell membrane</keyword>
<feature type="transmembrane region" description="Helical" evidence="8">
    <location>
        <begin position="247"/>
        <end position="270"/>
    </location>
</feature>
<dbReference type="InterPro" id="IPR036259">
    <property type="entry name" value="MFS_trans_sf"/>
</dbReference>
<protein>
    <submittedName>
        <fullName evidence="10">MFS transporter</fullName>
    </submittedName>
</protein>